<keyword evidence="2" id="KW-0238">DNA-binding</keyword>
<evidence type="ECO:0000313" key="3">
    <source>
        <dbReference type="Proteomes" id="UP000662747"/>
    </source>
</evidence>
<dbReference type="InterPro" id="IPR044922">
    <property type="entry name" value="DUF2063_N_sf"/>
</dbReference>
<protein>
    <submittedName>
        <fullName evidence="2">DNA-binding domain-containing protein</fullName>
    </submittedName>
</protein>
<evidence type="ECO:0000313" key="2">
    <source>
        <dbReference type="EMBL" id="QSQ24681.1"/>
    </source>
</evidence>
<dbReference type="Proteomes" id="UP000662747">
    <property type="component" value="Chromosome"/>
</dbReference>
<proteinExistence type="predicted"/>
<dbReference type="RefSeq" id="WP_206726242.1">
    <property type="nucleotide sequence ID" value="NZ_CP071090.1"/>
</dbReference>
<dbReference type="InterPro" id="IPR018640">
    <property type="entry name" value="DUF2063"/>
</dbReference>
<keyword evidence="3" id="KW-1185">Reference proteome</keyword>
<dbReference type="GO" id="GO:0003677">
    <property type="term" value="F:DNA binding"/>
    <property type="evidence" value="ECO:0007669"/>
    <property type="project" value="UniProtKB-KW"/>
</dbReference>
<evidence type="ECO:0000259" key="1">
    <source>
        <dbReference type="Pfam" id="PF09836"/>
    </source>
</evidence>
<dbReference type="EMBL" id="CP071090">
    <property type="protein sequence ID" value="QSQ24681.1"/>
    <property type="molecule type" value="Genomic_DNA"/>
</dbReference>
<gene>
    <name evidence="2" type="ORF">JY651_06950</name>
</gene>
<dbReference type="Pfam" id="PF09836">
    <property type="entry name" value="DUF2063"/>
    <property type="match status" value="1"/>
</dbReference>
<accession>A0ABX7P1D8</accession>
<reference evidence="2 3" key="1">
    <citation type="submission" date="2021-02" db="EMBL/GenBank/DDBJ databases">
        <title>De Novo genome assembly of isolated myxobacteria.</title>
        <authorList>
            <person name="Stevens D.C."/>
        </authorList>
    </citation>
    <scope>NUCLEOTIDE SEQUENCE [LARGE SCALE GENOMIC DNA]</scope>
    <source>
        <strain evidence="3">SCPEA02</strain>
    </source>
</reference>
<name>A0ABX7P1D8_9BACT</name>
<sequence>MKPALKHFFDSMGAYFGRPGEESLEQLYAEHPGWDAQRGRVAVYGDFVRGHVRGVLEKIFPLVRGAVGPEAWSALVEGYTLTRPARHHELNHLAESFPAFVADAAASRGLAAFVPALARFEWTDFAVFASEERAPERVERLTANPTLAVLEHPFQLCAYVRTKGARAEPEAGEELALLWRHPELLVTYYVEATPSALLVLKMAVEGLAVPEVAAATGMPEAELRGAVERYSRDGLVLAPGGGHG</sequence>
<organism evidence="2 3">
    <name type="scientific">Pyxidicoccus parkwayensis</name>
    <dbReference type="NCBI Taxonomy" id="2813578"/>
    <lineage>
        <taxon>Bacteria</taxon>
        <taxon>Pseudomonadati</taxon>
        <taxon>Myxococcota</taxon>
        <taxon>Myxococcia</taxon>
        <taxon>Myxococcales</taxon>
        <taxon>Cystobacterineae</taxon>
        <taxon>Myxococcaceae</taxon>
        <taxon>Pyxidicoccus</taxon>
    </lineage>
</organism>
<dbReference type="Gene3D" id="1.10.150.690">
    <property type="entry name" value="DUF2063"/>
    <property type="match status" value="1"/>
</dbReference>
<feature type="domain" description="Putative DNA-binding" evidence="1">
    <location>
        <begin position="26"/>
        <end position="101"/>
    </location>
</feature>